<dbReference type="AlphaFoldDB" id="A0A232FLH3"/>
<evidence type="ECO:0000256" key="1">
    <source>
        <dbReference type="SAM" id="MobiDB-lite"/>
    </source>
</evidence>
<keyword evidence="3" id="KW-1185">Reference proteome</keyword>
<accession>A0A232FLH3</accession>
<reference evidence="2 3" key="1">
    <citation type="journal article" date="2017" name="Curr. Biol.">
        <title>The Evolution of Venom by Co-option of Single-Copy Genes.</title>
        <authorList>
            <person name="Martinson E.O."/>
            <person name="Mrinalini"/>
            <person name="Kelkar Y.D."/>
            <person name="Chang C.H."/>
            <person name="Werren J.H."/>
        </authorList>
    </citation>
    <scope>NUCLEOTIDE SEQUENCE [LARGE SCALE GENOMIC DNA]</scope>
    <source>
        <strain evidence="2 3">Alberta</strain>
        <tissue evidence="2">Whole body</tissue>
    </source>
</reference>
<sequence length="245" mass="27342">MRDTKHESPRDGTLRIHRRRAGTYRPKDSLGLSCILQGGFSIASEWFFLLSVREIPWITRFTTAFNAANDASDEGDKLLTRRRALTAPQDNIGISCLPSKDSSQLITNKSESELEISELASIKNMVLGQEKKTIFEDLWRGNDAAKQKKETSNPVRIFLLLTSIGISNIRRPRNESTKTRKPILPKDNIGHCCRLLQKPTASTTSIKSLGKDSKVRAKPIKCGTSLKVQQDEKDSKGSRNCITGS</sequence>
<dbReference type="Proteomes" id="UP000215335">
    <property type="component" value="Unassembled WGS sequence"/>
</dbReference>
<evidence type="ECO:0000313" key="3">
    <source>
        <dbReference type="Proteomes" id="UP000215335"/>
    </source>
</evidence>
<name>A0A232FLH3_9HYME</name>
<organism evidence="2 3">
    <name type="scientific">Trichomalopsis sarcophagae</name>
    <dbReference type="NCBI Taxonomy" id="543379"/>
    <lineage>
        <taxon>Eukaryota</taxon>
        <taxon>Metazoa</taxon>
        <taxon>Ecdysozoa</taxon>
        <taxon>Arthropoda</taxon>
        <taxon>Hexapoda</taxon>
        <taxon>Insecta</taxon>
        <taxon>Pterygota</taxon>
        <taxon>Neoptera</taxon>
        <taxon>Endopterygota</taxon>
        <taxon>Hymenoptera</taxon>
        <taxon>Apocrita</taxon>
        <taxon>Proctotrupomorpha</taxon>
        <taxon>Chalcidoidea</taxon>
        <taxon>Pteromalidae</taxon>
        <taxon>Pteromalinae</taxon>
        <taxon>Trichomalopsis</taxon>
    </lineage>
</organism>
<proteinExistence type="predicted"/>
<evidence type="ECO:0000313" key="2">
    <source>
        <dbReference type="EMBL" id="OXU31591.1"/>
    </source>
</evidence>
<dbReference type="EMBL" id="NNAY01000046">
    <property type="protein sequence ID" value="OXU31591.1"/>
    <property type="molecule type" value="Genomic_DNA"/>
</dbReference>
<comment type="caution">
    <text evidence="2">The sequence shown here is derived from an EMBL/GenBank/DDBJ whole genome shotgun (WGS) entry which is preliminary data.</text>
</comment>
<gene>
    <name evidence="2" type="ORF">TSAR_010253</name>
</gene>
<protein>
    <submittedName>
        <fullName evidence="2">Uncharacterized protein</fullName>
    </submittedName>
</protein>
<feature type="region of interest" description="Disordered" evidence="1">
    <location>
        <begin position="226"/>
        <end position="245"/>
    </location>
</feature>